<dbReference type="InterPro" id="IPR003607">
    <property type="entry name" value="HD/PDEase_dom"/>
</dbReference>
<feature type="compositionally biased region" description="Basic and acidic residues" evidence="12">
    <location>
        <begin position="84"/>
        <end position="117"/>
    </location>
</feature>
<dbReference type="EMBL" id="HBUF01185597">
    <property type="protein sequence ID" value="CAG6656651.1"/>
    <property type="molecule type" value="Transcribed_RNA"/>
</dbReference>
<feature type="compositionally biased region" description="Polar residues" evidence="12">
    <location>
        <begin position="1312"/>
        <end position="1336"/>
    </location>
</feature>
<feature type="binding site" evidence="9">
    <location>
        <position position="1013"/>
    </location>
    <ligand>
        <name>Zn(2+)</name>
        <dbReference type="ChEBI" id="CHEBI:29105"/>
        <label>1</label>
    </ligand>
</feature>
<feature type="compositionally biased region" description="Low complexity" evidence="12">
    <location>
        <begin position="187"/>
        <end position="201"/>
    </location>
</feature>
<feature type="region of interest" description="Disordered" evidence="12">
    <location>
        <begin position="1349"/>
        <end position="1380"/>
    </location>
</feature>
<dbReference type="PANTHER" id="PTHR11347">
    <property type="entry name" value="CYCLIC NUCLEOTIDE PHOSPHODIESTERASE"/>
    <property type="match status" value="1"/>
</dbReference>
<comment type="similarity">
    <text evidence="1 10">Belongs to the cyclic nucleotide phosphodiesterase family.</text>
</comment>
<dbReference type="GO" id="GO:0007165">
    <property type="term" value="P:signal transduction"/>
    <property type="evidence" value="ECO:0007669"/>
    <property type="project" value="InterPro"/>
</dbReference>
<evidence type="ECO:0000256" key="4">
    <source>
        <dbReference type="ARBA" id="ARBA00022723"/>
    </source>
</evidence>
<feature type="binding site" evidence="8">
    <location>
        <position position="1123"/>
    </location>
    <ligand>
        <name>AMP</name>
        <dbReference type="ChEBI" id="CHEBI:456215"/>
    </ligand>
</feature>
<dbReference type="Gene3D" id="3.30.450.40">
    <property type="match status" value="2"/>
</dbReference>
<feature type="domain" description="PDEase" evidence="13">
    <location>
        <begin position="896"/>
        <end position="1219"/>
    </location>
</feature>
<comment type="cofactor">
    <cofactor evidence="10">
        <name>a divalent metal cation</name>
        <dbReference type="ChEBI" id="CHEBI:60240"/>
    </cofactor>
    <text evidence="10">Binds 2 divalent metal cations per subunit. Site 1 may preferentially bind zinc ions, while site 2 has a preference for magnesium and/or manganese ions.</text>
</comment>
<keyword evidence="5" id="KW-0677">Repeat</keyword>
<feature type="compositionally biased region" description="Basic and acidic residues" evidence="12">
    <location>
        <begin position="337"/>
        <end position="346"/>
    </location>
</feature>
<feature type="binding site" evidence="9">
    <location>
        <position position="1013"/>
    </location>
    <ligand>
        <name>Zn(2+)</name>
        <dbReference type="ChEBI" id="CHEBI:29105"/>
        <label>2</label>
    </ligand>
</feature>
<dbReference type="SUPFAM" id="SSF55781">
    <property type="entry name" value="GAF domain-like"/>
    <property type="match status" value="2"/>
</dbReference>
<dbReference type="InterPro" id="IPR029016">
    <property type="entry name" value="GAF-like_dom_sf"/>
</dbReference>
<dbReference type="SUPFAM" id="SSF109604">
    <property type="entry name" value="HD-domain/PDEase-like"/>
    <property type="match status" value="1"/>
</dbReference>
<reference evidence="14" key="1">
    <citation type="submission" date="2021-05" db="EMBL/GenBank/DDBJ databases">
        <authorList>
            <person name="Alioto T."/>
            <person name="Alioto T."/>
            <person name="Gomez Garrido J."/>
        </authorList>
    </citation>
    <scope>NUCLEOTIDE SEQUENCE</scope>
</reference>
<name>A0A8D8RX87_9HEMI</name>
<dbReference type="InterPro" id="IPR002073">
    <property type="entry name" value="PDEase_catalytic_dom"/>
</dbReference>
<dbReference type="InterPro" id="IPR023174">
    <property type="entry name" value="PDEase_CS"/>
</dbReference>
<feature type="compositionally biased region" description="Basic and acidic residues" evidence="12">
    <location>
        <begin position="358"/>
        <end position="378"/>
    </location>
</feature>
<dbReference type="GO" id="GO:0004114">
    <property type="term" value="F:3',5'-cyclic-nucleotide phosphodiesterase activity"/>
    <property type="evidence" value="ECO:0007669"/>
    <property type="project" value="InterPro"/>
</dbReference>
<dbReference type="EMBL" id="HBUF01185599">
    <property type="protein sequence ID" value="CAG6656656.1"/>
    <property type="molecule type" value="Transcribed_RNA"/>
</dbReference>
<dbReference type="EMBL" id="HBUF01085813">
    <property type="protein sequence ID" value="CAG6634303.1"/>
    <property type="molecule type" value="Transcribed_RNA"/>
</dbReference>
<evidence type="ECO:0000256" key="5">
    <source>
        <dbReference type="ARBA" id="ARBA00022737"/>
    </source>
</evidence>
<feature type="compositionally biased region" description="Polar residues" evidence="12">
    <location>
        <begin position="135"/>
        <end position="186"/>
    </location>
</feature>
<feature type="compositionally biased region" description="Polar residues" evidence="12">
    <location>
        <begin position="347"/>
        <end position="357"/>
    </location>
</feature>
<dbReference type="PROSITE" id="PS00126">
    <property type="entry name" value="PDEASE_I_1"/>
    <property type="match status" value="1"/>
</dbReference>
<evidence type="ECO:0000313" key="14">
    <source>
        <dbReference type="EMBL" id="CAG6656651.1"/>
    </source>
</evidence>
<dbReference type="Gene3D" id="1.10.1300.10">
    <property type="entry name" value="3'5'-cyclic nucleotide phosphodiesterase, catalytic domain"/>
    <property type="match status" value="1"/>
</dbReference>
<feature type="binding site" evidence="9">
    <location>
        <position position="1123"/>
    </location>
    <ligand>
        <name>Zn(2+)</name>
        <dbReference type="ChEBI" id="CHEBI:29105"/>
        <label>1</label>
    </ligand>
</feature>
<sequence>MAYLINENSNSTIQETKLRNKELINNNSIVNENEEVRKVEENNKETEEEKEKGERIGCNKPISNKCDENYHKQYSNNNVQSNKCDIKQYDKPVHDTSRTDGRLQEDSCDKTDDVFSKESNCRKDEKNEYCEQFSESIHSNDDTGNTCNRNSSEPTSKPTDNSNQDVSSKNIPQSGMTEPCNNTLHINSNSKLNNSLSHNNSTKPQQTLNNNPSKSSANSLSPKFSRVEHQTAQAQTNQGSFSAKSSRTNSERSFKYETSPVKEIQRHSRESSLASSGSRNSLNCDRKVSYETMRKHSDRELSVNDLSEELVEKWIVNNASNAFIDRVLALKQNERTRRELRQDETNARQSETQSRGSQSEHHFRGDSHRGGIGRKSDHGFSSLETVSTTESAGSNVSNSIESVSSYTDPVSSCLDLTVRNSSSTCNKRTSVTSDLFNLWISNSPIKRCKSPSSRPRVSGEWKQQLNLLDEGDLFMELIKDISNELDIDVLCHKILVNVGLLTRADRGSLFLAKGSPDNRYLVAKLFDVTVDTELDEAVQKARNEELTIPFGVGVAGTVAQNKEIVNIKNAYEDPRFNNEIDRRTGYTTNSILCVPINSYEGEVIGVAQIINKTDGSASFTDRDIEVFQRYLTFCGIGIQNAQLFEMSILEFERNQILLKLARSIFEEQSNLECLVTKIMTEARDLLKCERCAVFLLKTETSEASHLERILERPGRVISERKPLCRRESNNVDIEDILSHTPDDSNIAFSTVFELGGPSGEASIKSPGNTVCNTHSRLATIAKYVASTGQILNIGDVPSWMREEACNDEDEDNSDFTMRCILCMPIFNGQKTVIGVAQLINKVTLQPFTDCDVSIFEAFAIFCGLGIHNTQMYENACKLMAKQKVALECLSYHATASSEDTRKLIKDSIPSATVYNLYSFKFIDFDLSDMDTCRATIRMFLECNLVQQYHIPYDVLCRWVLSVKKNYRPVKYHNWRHALNVAQTMFAMLKTGKMERFMSDLEILGLLVACLCHDLDHRGTNNAFQTKTESPLAILYTTSTMEHHHFDQCVMILNSDGNNIFQALSPHDYRIVMKLVENSILSTDLAMYFKKKNRFIQLVENGEFDWQSEEKKQILCGMMMTACDVGAIAKPWEVQHKMAKLVADEFFDQGDLEKLQLNTQPVAMMDRERKDELPQMQVGFIDVICLPLYKIMSDTFPWIQPLYDGTLENRRHWQDLAEKVEMGLTWIDHDKIEQPIEEFADAGGTKDIEFTVTTLNCDRAIGTPDSDTSHSIGGSITPSGSTLLAHNRTTRFASLRRNKQLGKSVRNKLTRSFYHSNNSNPSHKTDQDQSNLSASHSDDNTIASLLQHPLVGGSDQTSAPGSTPDTPSSPPKRKLCRNKNRTCRLI</sequence>
<feature type="compositionally biased region" description="Low complexity" evidence="12">
    <location>
        <begin position="1356"/>
        <end position="1365"/>
    </location>
</feature>
<evidence type="ECO:0000256" key="9">
    <source>
        <dbReference type="PIRSR" id="PIRSR623088-3"/>
    </source>
</evidence>
<dbReference type="Pfam" id="PF00233">
    <property type="entry name" value="PDEase_I"/>
    <property type="match status" value="1"/>
</dbReference>
<keyword evidence="2" id="KW-0021">Allosteric enzyme</keyword>
<feature type="compositionally biased region" description="Basic residues" evidence="12">
    <location>
        <begin position="1370"/>
        <end position="1380"/>
    </location>
</feature>
<keyword evidence="11" id="KW-0175">Coiled coil</keyword>
<feature type="binding site" evidence="8">
    <location>
        <position position="1013"/>
    </location>
    <ligand>
        <name>AMP</name>
        <dbReference type="ChEBI" id="CHEBI:456215"/>
    </ligand>
</feature>
<dbReference type="SMART" id="SM00471">
    <property type="entry name" value="HDc"/>
    <property type="match status" value="1"/>
</dbReference>
<feature type="active site" description="Proton donor" evidence="7">
    <location>
        <position position="972"/>
    </location>
</feature>
<dbReference type="FunFam" id="1.10.1300.10:FF:000003">
    <property type="entry name" value="Phosphodiesterase"/>
    <property type="match status" value="1"/>
</dbReference>
<evidence type="ECO:0000256" key="10">
    <source>
        <dbReference type="RuleBase" id="RU363067"/>
    </source>
</evidence>
<feature type="region of interest" description="Disordered" evidence="12">
    <location>
        <begin position="83"/>
        <end position="117"/>
    </location>
</feature>
<evidence type="ECO:0000256" key="8">
    <source>
        <dbReference type="PIRSR" id="PIRSR623088-2"/>
    </source>
</evidence>
<dbReference type="Pfam" id="PF01590">
    <property type="entry name" value="GAF"/>
    <property type="match status" value="2"/>
</dbReference>
<dbReference type="InterPro" id="IPR003018">
    <property type="entry name" value="GAF"/>
</dbReference>
<evidence type="ECO:0000256" key="7">
    <source>
        <dbReference type="PIRSR" id="PIRSR623088-1"/>
    </source>
</evidence>
<evidence type="ECO:0000256" key="12">
    <source>
        <dbReference type="SAM" id="MobiDB-lite"/>
    </source>
</evidence>
<feature type="binding site" evidence="8">
    <location>
        <position position="1176"/>
    </location>
    <ligand>
        <name>AMP</name>
        <dbReference type="ChEBI" id="CHEBI:456215"/>
    </ligand>
</feature>
<dbReference type="SMART" id="SM00065">
    <property type="entry name" value="GAF"/>
    <property type="match status" value="2"/>
</dbReference>
<feature type="binding site" evidence="8">
    <location>
        <begin position="972"/>
        <end position="976"/>
    </location>
    <ligand>
        <name>AMP</name>
        <dbReference type="ChEBI" id="CHEBI:456215"/>
    </ligand>
</feature>
<dbReference type="EMBL" id="HBUF01085809">
    <property type="protein sequence ID" value="CAG6634273.1"/>
    <property type="molecule type" value="Transcribed_RNA"/>
</dbReference>
<evidence type="ECO:0000256" key="2">
    <source>
        <dbReference type="ARBA" id="ARBA00022533"/>
    </source>
</evidence>
<feature type="region of interest" description="Disordered" evidence="12">
    <location>
        <begin position="1311"/>
        <end position="1336"/>
    </location>
</feature>
<feature type="region of interest" description="Disordered" evidence="12">
    <location>
        <begin position="135"/>
        <end position="283"/>
    </location>
</feature>
<proteinExistence type="inferred from homology"/>
<protein>
    <recommendedName>
        <fullName evidence="10">Phosphodiesterase</fullName>
        <ecNumber evidence="10">3.1.4.-</ecNumber>
    </recommendedName>
</protein>
<evidence type="ECO:0000256" key="6">
    <source>
        <dbReference type="ARBA" id="ARBA00022801"/>
    </source>
</evidence>
<evidence type="ECO:0000256" key="11">
    <source>
        <dbReference type="SAM" id="Coils"/>
    </source>
</evidence>
<evidence type="ECO:0000256" key="3">
    <source>
        <dbReference type="ARBA" id="ARBA00022535"/>
    </source>
</evidence>
<dbReference type="EC" id="3.1.4.-" evidence="10"/>
<feature type="binding site" evidence="9">
    <location>
        <position position="1012"/>
    </location>
    <ligand>
        <name>Zn(2+)</name>
        <dbReference type="ChEBI" id="CHEBI:29105"/>
        <label>1</label>
    </ligand>
</feature>
<dbReference type="PRINTS" id="PR00387">
    <property type="entry name" value="PDIESTERASE1"/>
</dbReference>
<feature type="compositionally biased region" description="Low complexity" evidence="12">
    <location>
        <begin position="271"/>
        <end position="281"/>
    </location>
</feature>
<dbReference type="FunFam" id="3.30.450.40:FF:000004">
    <property type="entry name" value="Phosphodiesterase"/>
    <property type="match status" value="1"/>
</dbReference>
<feature type="compositionally biased region" description="Polar residues" evidence="12">
    <location>
        <begin position="382"/>
        <end position="393"/>
    </location>
</feature>
<feature type="compositionally biased region" description="Polar residues" evidence="12">
    <location>
        <begin position="230"/>
        <end position="248"/>
    </location>
</feature>
<feature type="coiled-coil region" evidence="11">
    <location>
        <begin position="6"/>
        <end position="56"/>
    </location>
</feature>
<dbReference type="GO" id="GO:0046872">
    <property type="term" value="F:metal ion binding"/>
    <property type="evidence" value="ECO:0007669"/>
    <property type="project" value="UniProtKB-KW"/>
</dbReference>
<feature type="compositionally biased region" description="Low complexity" evidence="12">
    <location>
        <begin position="1268"/>
        <end position="1281"/>
    </location>
</feature>
<feature type="compositionally biased region" description="Low complexity" evidence="12">
    <location>
        <begin position="394"/>
        <end position="405"/>
    </location>
</feature>
<keyword evidence="4 9" id="KW-0479">Metal-binding</keyword>
<dbReference type="InterPro" id="IPR036971">
    <property type="entry name" value="PDEase_catalytic_dom_sf"/>
</dbReference>
<organism evidence="14">
    <name type="scientific">Cacopsylla melanoneura</name>
    <dbReference type="NCBI Taxonomy" id="428564"/>
    <lineage>
        <taxon>Eukaryota</taxon>
        <taxon>Metazoa</taxon>
        <taxon>Ecdysozoa</taxon>
        <taxon>Arthropoda</taxon>
        <taxon>Hexapoda</taxon>
        <taxon>Insecta</taxon>
        <taxon>Pterygota</taxon>
        <taxon>Neoptera</taxon>
        <taxon>Paraneoptera</taxon>
        <taxon>Hemiptera</taxon>
        <taxon>Sternorrhyncha</taxon>
        <taxon>Psylloidea</taxon>
        <taxon>Psyllidae</taxon>
        <taxon>Psyllinae</taxon>
        <taxon>Cacopsylla</taxon>
    </lineage>
</organism>
<dbReference type="InterPro" id="IPR023088">
    <property type="entry name" value="PDEase"/>
</dbReference>
<feature type="region of interest" description="Disordered" evidence="12">
    <location>
        <begin position="1262"/>
        <end position="1282"/>
    </location>
</feature>
<keyword evidence="3" id="KW-0140">cGMP</keyword>
<evidence type="ECO:0000259" key="13">
    <source>
        <dbReference type="PROSITE" id="PS51845"/>
    </source>
</evidence>
<dbReference type="PROSITE" id="PS51845">
    <property type="entry name" value="PDEASE_I_2"/>
    <property type="match status" value="1"/>
</dbReference>
<keyword evidence="6 10" id="KW-0378">Hydrolase</keyword>
<feature type="region of interest" description="Disordered" evidence="12">
    <location>
        <begin position="337"/>
        <end position="407"/>
    </location>
</feature>
<accession>A0A8D8RX87</accession>
<feature type="binding site" evidence="9">
    <location>
        <position position="976"/>
    </location>
    <ligand>
        <name>Zn(2+)</name>
        <dbReference type="ChEBI" id="CHEBI:29105"/>
        <label>1</label>
    </ligand>
</feature>
<evidence type="ECO:0000256" key="1">
    <source>
        <dbReference type="ARBA" id="ARBA00007648"/>
    </source>
</evidence>
<feature type="compositionally biased region" description="Polar residues" evidence="12">
    <location>
        <begin position="202"/>
        <end position="222"/>
    </location>
</feature>
<dbReference type="CDD" id="cd00077">
    <property type="entry name" value="HDc"/>
    <property type="match status" value="1"/>
</dbReference>